<dbReference type="AlphaFoldDB" id="A0A4P9ZPU2"/>
<evidence type="ECO:0008006" key="3">
    <source>
        <dbReference type="Google" id="ProtNLM"/>
    </source>
</evidence>
<proteinExistence type="predicted"/>
<dbReference type="GO" id="GO:0016125">
    <property type="term" value="P:sterol metabolic process"/>
    <property type="evidence" value="ECO:0007669"/>
    <property type="project" value="TreeGrafter"/>
</dbReference>
<dbReference type="PANTHER" id="PTHR44442">
    <property type="entry name" value="3-KETO-STEROID REDUCTASE"/>
    <property type="match status" value="1"/>
</dbReference>
<evidence type="ECO:0000313" key="2">
    <source>
        <dbReference type="Proteomes" id="UP000268162"/>
    </source>
</evidence>
<gene>
    <name evidence="1" type="ORF">BJ085DRAFT_39139</name>
</gene>
<dbReference type="EMBL" id="ML002863">
    <property type="protein sequence ID" value="RKP35466.1"/>
    <property type="molecule type" value="Genomic_DNA"/>
</dbReference>
<dbReference type="InterPro" id="IPR002347">
    <property type="entry name" value="SDR_fam"/>
</dbReference>
<protein>
    <recommendedName>
        <fullName evidence="3">3-keto-steroid reductase</fullName>
    </recommendedName>
</protein>
<sequence>MPSPAYALITGANSGIGFHIAQRLLECPTMTHVTVVLGCRNLQRAHDARTQLLAHGQHSPDRVEVLQIDTSSTKSVLAAAYEWTQRFATLDYLFCNAGIMAPQSLNIPRIIYYGLTDPHYFVTSSIAVNQGRGLITPEGLGQVFCTNFFGHYLFIRAMESYWRAYLDPTIPESPEAEPKNVRIIWTGSNVGSHELEKQAFKVEDIQHIKGQFPYESSKIVLDIMSLDLNRRFADTRIRSFATEPGTAISNIHAEIGNLFISVCFFIMAYVARLVGVSAITVNTYNGSLSQAYVATEKLDRLNPKLKYTSNCTSLGYTYVDTKLIQADLALKTGVIYEVERLLNQYLPSDPTFKLNDVNK</sequence>
<dbReference type="Gene3D" id="3.40.50.720">
    <property type="entry name" value="NAD(P)-binding Rossmann-like Domain"/>
    <property type="match status" value="1"/>
</dbReference>
<dbReference type="InterPro" id="IPR036291">
    <property type="entry name" value="NAD(P)-bd_dom_sf"/>
</dbReference>
<dbReference type="OrthoDB" id="9989144at2759"/>
<dbReference type="GO" id="GO:0005789">
    <property type="term" value="C:endoplasmic reticulum membrane"/>
    <property type="evidence" value="ECO:0007669"/>
    <property type="project" value="TreeGrafter"/>
</dbReference>
<keyword evidence="2" id="KW-1185">Reference proteome</keyword>
<dbReference type="SUPFAM" id="SSF51735">
    <property type="entry name" value="NAD(P)-binding Rossmann-fold domains"/>
    <property type="match status" value="1"/>
</dbReference>
<organism evidence="1 2">
    <name type="scientific">Dimargaris cristalligena</name>
    <dbReference type="NCBI Taxonomy" id="215637"/>
    <lineage>
        <taxon>Eukaryota</taxon>
        <taxon>Fungi</taxon>
        <taxon>Fungi incertae sedis</taxon>
        <taxon>Zoopagomycota</taxon>
        <taxon>Kickxellomycotina</taxon>
        <taxon>Dimargaritomycetes</taxon>
        <taxon>Dimargaritales</taxon>
        <taxon>Dimargaritaceae</taxon>
        <taxon>Dimargaris</taxon>
    </lineage>
</organism>
<dbReference type="Pfam" id="PF00106">
    <property type="entry name" value="adh_short"/>
    <property type="match status" value="1"/>
</dbReference>
<dbReference type="GO" id="GO:0000253">
    <property type="term" value="F:3-beta-hydroxysteroid 3-dehydrogenase (NADP+) activity"/>
    <property type="evidence" value="ECO:0007669"/>
    <property type="project" value="TreeGrafter"/>
</dbReference>
<dbReference type="STRING" id="215637.A0A4P9ZPU2"/>
<dbReference type="PANTHER" id="PTHR44442:SF1">
    <property type="entry name" value="3-KETO-STEROID REDUCTASE_17-BETA-HYDROXYSTEROID DEHYDROGENASE 7"/>
    <property type="match status" value="1"/>
</dbReference>
<evidence type="ECO:0000313" key="1">
    <source>
        <dbReference type="EMBL" id="RKP35466.1"/>
    </source>
</evidence>
<accession>A0A4P9ZPU2</accession>
<name>A0A4P9ZPU2_9FUNG</name>
<dbReference type="InterPro" id="IPR052834">
    <property type="entry name" value="3KSR/17beta-HSD"/>
</dbReference>
<reference evidence="2" key="1">
    <citation type="journal article" date="2018" name="Nat. Microbiol.">
        <title>Leveraging single-cell genomics to expand the fungal tree of life.</title>
        <authorList>
            <person name="Ahrendt S.R."/>
            <person name="Quandt C.A."/>
            <person name="Ciobanu D."/>
            <person name="Clum A."/>
            <person name="Salamov A."/>
            <person name="Andreopoulos B."/>
            <person name="Cheng J.F."/>
            <person name="Woyke T."/>
            <person name="Pelin A."/>
            <person name="Henrissat B."/>
            <person name="Reynolds N.K."/>
            <person name="Benny G.L."/>
            <person name="Smith M.E."/>
            <person name="James T.Y."/>
            <person name="Grigoriev I.V."/>
        </authorList>
    </citation>
    <scope>NUCLEOTIDE SEQUENCE [LARGE SCALE GENOMIC DNA]</scope>
    <source>
        <strain evidence="2">RSA 468</strain>
    </source>
</reference>
<dbReference type="PRINTS" id="PR00081">
    <property type="entry name" value="GDHRDH"/>
</dbReference>
<dbReference type="Proteomes" id="UP000268162">
    <property type="component" value="Unassembled WGS sequence"/>
</dbReference>